<dbReference type="InParanoid" id="J4HWA7"/>
<organism evidence="2 3">
    <name type="scientific">Fibroporia radiculosa</name>
    <dbReference type="NCBI Taxonomy" id="599839"/>
    <lineage>
        <taxon>Eukaryota</taxon>
        <taxon>Fungi</taxon>
        <taxon>Dikarya</taxon>
        <taxon>Basidiomycota</taxon>
        <taxon>Agaricomycotina</taxon>
        <taxon>Agaricomycetes</taxon>
        <taxon>Polyporales</taxon>
        <taxon>Fibroporiaceae</taxon>
        <taxon>Fibroporia</taxon>
    </lineage>
</organism>
<dbReference type="EMBL" id="HE797056">
    <property type="protein sequence ID" value="CCM01932.1"/>
    <property type="molecule type" value="Genomic_DNA"/>
</dbReference>
<keyword evidence="3" id="KW-1185">Reference proteome</keyword>
<dbReference type="InterPro" id="IPR039254">
    <property type="entry name" value="Rds1"/>
</dbReference>
<feature type="signal peptide" evidence="1">
    <location>
        <begin position="1"/>
        <end position="19"/>
    </location>
</feature>
<evidence type="ECO:0000313" key="2">
    <source>
        <dbReference type="EMBL" id="CCM01932.1"/>
    </source>
</evidence>
<evidence type="ECO:0000256" key="1">
    <source>
        <dbReference type="SAM" id="SignalP"/>
    </source>
</evidence>
<protein>
    <submittedName>
        <fullName evidence="2">Uncharacterized protein</fullName>
    </submittedName>
</protein>
<accession>J4HWA7</accession>
<gene>
    <name evidence="2" type="ORF">FIBRA_04005</name>
</gene>
<dbReference type="STRING" id="599839.J4HWA7"/>
<reference evidence="2 3" key="1">
    <citation type="journal article" date="2012" name="Appl. Environ. Microbiol.">
        <title>Short-read sequencing for genomic analysis of the brown rot fungus Fibroporia radiculosa.</title>
        <authorList>
            <person name="Tang J.D."/>
            <person name="Perkins A.D."/>
            <person name="Sonstegard T.S."/>
            <person name="Schroeder S.G."/>
            <person name="Burgess S.C."/>
            <person name="Diehl S.V."/>
        </authorList>
    </citation>
    <scope>NUCLEOTIDE SEQUENCE [LARGE SCALE GENOMIC DNA]</scope>
    <source>
        <strain evidence="2 3">TFFH 294</strain>
    </source>
</reference>
<name>J4HWA7_9APHY</name>
<feature type="chain" id="PRO_5003778419" evidence="1">
    <location>
        <begin position="20"/>
        <end position="361"/>
    </location>
</feature>
<proteinExistence type="predicted"/>
<dbReference type="GeneID" id="24096843"/>
<dbReference type="HOGENOM" id="CLU_028606_0_0_1"/>
<dbReference type="RefSeq" id="XP_012181215.1">
    <property type="nucleotide sequence ID" value="XM_012325825.1"/>
</dbReference>
<evidence type="ECO:0000313" key="3">
    <source>
        <dbReference type="Proteomes" id="UP000006352"/>
    </source>
</evidence>
<dbReference type="PANTHER" id="PTHR38705:SF1">
    <property type="entry name" value="PROTEIN RDS1"/>
    <property type="match status" value="1"/>
</dbReference>
<keyword evidence="1" id="KW-0732">Signal</keyword>
<dbReference type="OrthoDB" id="2098436at2759"/>
<dbReference type="Proteomes" id="UP000006352">
    <property type="component" value="Unassembled WGS sequence"/>
</dbReference>
<dbReference type="Pfam" id="PF13668">
    <property type="entry name" value="Ferritin_2"/>
    <property type="match status" value="1"/>
</dbReference>
<dbReference type="AlphaFoldDB" id="J4HWA7"/>
<sequence length="361" mass="39181">MYFLALPLLTGVFAKVVSAAPFTPTGGLDTNSSSPVYQPLSDFDFQSLNLALYQEFLELDLFHHGLAEFSAQEFEFNNITMDDQFIIEYMADQELGHAILLTNILGPNNASKPCNYSYPVETAQDFIQFSEMVTRVGEAGAYGFLEHLDSRAAAQLILQTVTVEARQEMIFRQLQGIFPMPFAFNPAITQSMQWTLIAPFIVSCPAENNRVEFQNFPALNITNNPNFTMLSNSSGPTVSVNETAFSTPGQSVSLSWESPGIPVGPNNSYTTNTTAGTPQFVAWISQLNTTYTPLTNVSNNTGVNTGVTQQPGGTIYGDGTSLTFNGTLFVLVTDSNITVTPANISLLNSHVVAGPAVYRAG</sequence>
<dbReference type="PANTHER" id="PTHR38705">
    <property type="entry name" value="PROTEIN RDS1"/>
    <property type="match status" value="1"/>
</dbReference>